<evidence type="ECO:0000256" key="2">
    <source>
        <dbReference type="SAM" id="Phobius"/>
    </source>
</evidence>
<feature type="region of interest" description="Disordered" evidence="1">
    <location>
        <begin position="34"/>
        <end position="63"/>
    </location>
</feature>
<organism evidence="3 4">
    <name type="scientific">Aeromicrobium wangtongii</name>
    <dbReference type="NCBI Taxonomy" id="2969247"/>
    <lineage>
        <taxon>Bacteria</taxon>
        <taxon>Bacillati</taxon>
        <taxon>Actinomycetota</taxon>
        <taxon>Actinomycetes</taxon>
        <taxon>Propionibacteriales</taxon>
        <taxon>Nocardioidaceae</taxon>
        <taxon>Aeromicrobium</taxon>
    </lineage>
</organism>
<keyword evidence="2" id="KW-0472">Membrane</keyword>
<reference evidence="3 4" key="1">
    <citation type="submission" date="2022-08" db="EMBL/GenBank/DDBJ databases">
        <title>novel species in genus Aeromicrobium.</title>
        <authorList>
            <person name="Ye L."/>
        </authorList>
    </citation>
    <scope>NUCLEOTIDE SEQUENCE [LARGE SCALE GENOMIC DNA]</scope>
    <source>
        <strain evidence="4">zg-Y1379</strain>
    </source>
</reference>
<evidence type="ECO:0000313" key="3">
    <source>
        <dbReference type="EMBL" id="UUP13845.1"/>
    </source>
</evidence>
<evidence type="ECO:0000256" key="1">
    <source>
        <dbReference type="SAM" id="MobiDB-lite"/>
    </source>
</evidence>
<evidence type="ECO:0000313" key="4">
    <source>
        <dbReference type="Proteomes" id="UP001316184"/>
    </source>
</evidence>
<name>A0ABY5M6R1_9ACTN</name>
<accession>A0ABY5M6R1</accession>
<dbReference type="RefSeq" id="WP_232402796.1">
    <property type="nucleotide sequence ID" value="NZ_CP102173.1"/>
</dbReference>
<dbReference type="EMBL" id="CP102173">
    <property type="protein sequence ID" value="UUP13845.1"/>
    <property type="molecule type" value="Genomic_DNA"/>
</dbReference>
<gene>
    <name evidence="3" type="ORF">NQV15_00610</name>
</gene>
<feature type="transmembrane region" description="Helical" evidence="2">
    <location>
        <begin position="6"/>
        <end position="25"/>
    </location>
</feature>
<keyword evidence="2" id="KW-1133">Transmembrane helix</keyword>
<sequence>MTKLLLVVAAIWGLSGTSVIVMFIIDERSHRRSLAAKPPADLAQPDEPSAQPTRANHADHALA</sequence>
<proteinExistence type="predicted"/>
<keyword evidence="4" id="KW-1185">Reference proteome</keyword>
<dbReference type="Proteomes" id="UP001316184">
    <property type="component" value="Chromosome"/>
</dbReference>
<protein>
    <submittedName>
        <fullName evidence="3">Uncharacterized protein</fullName>
    </submittedName>
</protein>
<keyword evidence="2" id="KW-0812">Transmembrane</keyword>